<dbReference type="Gene3D" id="3.40.50.1240">
    <property type="entry name" value="Phosphoglycerate mutase-like"/>
    <property type="match status" value="1"/>
</dbReference>
<accession>A0A8S9YR40</accession>
<name>A0A8S9YR40_9TREM</name>
<dbReference type="SUPFAM" id="SSF53254">
    <property type="entry name" value="Phosphoglycerate mutase-like"/>
    <property type="match status" value="1"/>
</dbReference>
<evidence type="ECO:0000313" key="2">
    <source>
        <dbReference type="EMBL" id="KAF7257084.1"/>
    </source>
</evidence>
<evidence type="ECO:0000313" key="3">
    <source>
        <dbReference type="Proteomes" id="UP000822476"/>
    </source>
</evidence>
<dbReference type="InterPro" id="IPR029033">
    <property type="entry name" value="His_PPase_superfam"/>
</dbReference>
<proteinExistence type="predicted"/>
<organism evidence="2 3">
    <name type="scientific">Paragonimus skrjabini miyazakii</name>
    <dbReference type="NCBI Taxonomy" id="59628"/>
    <lineage>
        <taxon>Eukaryota</taxon>
        <taxon>Metazoa</taxon>
        <taxon>Spiralia</taxon>
        <taxon>Lophotrochozoa</taxon>
        <taxon>Platyhelminthes</taxon>
        <taxon>Trematoda</taxon>
        <taxon>Digenea</taxon>
        <taxon>Plagiorchiida</taxon>
        <taxon>Troglotremata</taxon>
        <taxon>Troglotrematidae</taxon>
        <taxon>Paragonimus</taxon>
    </lineage>
</organism>
<protein>
    <recommendedName>
        <fullName evidence="4">Multiple inositol polyphosphate phosphatase 1</fullName>
    </recommendedName>
</protein>
<comment type="caution">
    <text evidence="2">The sequence shown here is derived from an EMBL/GenBank/DDBJ whole genome shotgun (WGS) entry which is preliminary data.</text>
</comment>
<dbReference type="Proteomes" id="UP000822476">
    <property type="component" value="Unassembled WGS sequence"/>
</dbReference>
<feature type="chain" id="PRO_5035844530" description="Multiple inositol polyphosphate phosphatase 1" evidence="1">
    <location>
        <begin position="17"/>
        <end position="131"/>
    </location>
</feature>
<feature type="signal peptide" evidence="1">
    <location>
        <begin position="1"/>
        <end position="16"/>
    </location>
</feature>
<evidence type="ECO:0008006" key="4">
    <source>
        <dbReference type="Google" id="ProtNLM"/>
    </source>
</evidence>
<evidence type="ECO:0000256" key="1">
    <source>
        <dbReference type="SAM" id="SignalP"/>
    </source>
</evidence>
<dbReference type="EMBL" id="JTDE01002643">
    <property type="protein sequence ID" value="KAF7257084.1"/>
    <property type="molecule type" value="Genomic_DNA"/>
</dbReference>
<keyword evidence="3" id="KW-1185">Reference proteome</keyword>
<dbReference type="AlphaFoldDB" id="A0A8S9YR40"/>
<reference evidence="2" key="1">
    <citation type="submission" date="2019-07" db="EMBL/GenBank/DDBJ databases">
        <title>Annotation for the trematode Paragonimus miyazaki's.</title>
        <authorList>
            <person name="Choi Y.-J."/>
        </authorList>
    </citation>
    <scope>NUCLEOTIDE SEQUENCE</scope>
    <source>
        <strain evidence="2">Japan</strain>
    </source>
</reference>
<dbReference type="OrthoDB" id="6509975at2759"/>
<gene>
    <name evidence="2" type="ORF">EG68_05827</name>
</gene>
<sequence>MGLAYVTNSFVAFVLGLLSVIVLNSDRTDDFPVSGLSTKTAYRHCSLVPFRDAARDQLHANCQAVHVNALFRHGTRAPSRKNVASFQDLYNRLSSRLVHFLSRNIHINHTNNKVANKTCFLCVVIRLITAR</sequence>
<keyword evidence="1" id="KW-0732">Signal</keyword>